<keyword evidence="5 6" id="KW-0472">Membrane</keyword>
<keyword evidence="9" id="KW-1185">Reference proteome</keyword>
<evidence type="ECO:0000256" key="5">
    <source>
        <dbReference type="ARBA" id="ARBA00023136"/>
    </source>
</evidence>
<comment type="similarity">
    <text evidence="2">Belongs to the GtrA family.</text>
</comment>
<dbReference type="InterPro" id="IPR051401">
    <property type="entry name" value="GtrA_CellWall_Glycosyl"/>
</dbReference>
<comment type="subcellular location">
    <subcellularLocation>
        <location evidence="1">Membrane</location>
        <topology evidence="1">Multi-pass membrane protein</topology>
    </subcellularLocation>
</comment>
<reference evidence="9" key="1">
    <citation type="submission" date="2018-06" db="EMBL/GenBank/DDBJ databases">
        <authorList>
            <person name="Helene L.C."/>
            <person name="Dall'Agnol R."/>
            <person name="Delamuta J.R."/>
            <person name="Hungria M."/>
        </authorList>
    </citation>
    <scope>NUCLEOTIDE SEQUENCE [LARGE SCALE GENOMIC DNA]</scope>
    <source>
        <strain evidence="9">AC99b</strain>
    </source>
</reference>
<dbReference type="AlphaFoldDB" id="A0A330HX45"/>
<gene>
    <name evidence="8" type="ORF">DPM33_10025</name>
</gene>
<feature type="domain" description="GtrA/DPMS transmembrane" evidence="7">
    <location>
        <begin position="34"/>
        <end position="150"/>
    </location>
</feature>
<comment type="caution">
    <text evidence="8">The sequence shown here is derived from an EMBL/GenBank/DDBJ whole genome shotgun (WGS) entry which is preliminary data.</text>
</comment>
<dbReference type="Proteomes" id="UP000251558">
    <property type="component" value="Unassembled WGS sequence"/>
</dbReference>
<dbReference type="OrthoDB" id="7999547at2"/>
<proteinExistence type="inferred from homology"/>
<evidence type="ECO:0000313" key="8">
    <source>
        <dbReference type="EMBL" id="RAZ91584.1"/>
    </source>
</evidence>
<evidence type="ECO:0000256" key="2">
    <source>
        <dbReference type="ARBA" id="ARBA00009399"/>
    </source>
</evidence>
<feature type="transmembrane region" description="Helical" evidence="6">
    <location>
        <begin position="32"/>
        <end position="53"/>
    </location>
</feature>
<dbReference type="Pfam" id="PF04138">
    <property type="entry name" value="GtrA_DPMS_TM"/>
    <property type="match status" value="1"/>
</dbReference>
<protein>
    <submittedName>
        <fullName evidence="8">GtrA family protein</fullName>
    </submittedName>
</protein>
<evidence type="ECO:0000256" key="6">
    <source>
        <dbReference type="SAM" id="Phobius"/>
    </source>
</evidence>
<dbReference type="RefSeq" id="WP_146770224.1">
    <property type="nucleotide sequence ID" value="NZ_QMBP01000003.1"/>
</dbReference>
<evidence type="ECO:0000256" key="4">
    <source>
        <dbReference type="ARBA" id="ARBA00022989"/>
    </source>
</evidence>
<dbReference type="PANTHER" id="PTHR38459">
    <property type="entry name" value="PROPHAGE BACTOPRENOL-LINKED GLUCOSE TRANSLOCASE HOMOLOG"/>
    <property type="match status" value="1"/>
</dbReference>
<feature type="transmembrane region" description="Helical" evidence="6">
    <location>
        <begin position="100"/>
        <end position="118"/>
    </location>
</feature>
<feature type="transmembrane region" description="Helical" evidence="6">
    <location>
        <begin position="59"/>
        <end position="80"/>
    </location>
</feature>
<keyword evidence="3 6" id="KW-0812">Transmembrane</keyword>
<sequence>MKSEKAFAAEGMASVGHPFWSWAMGRSEPARVLRFAAIGGLSTLIYATGALILSDQHSFGMPAVIASVVAYCTAAVFSYWGHRLVTFMSDGAIGFEAARFACATAVGFLLSVGLATVLTDIAGLPPSVPVILACIMVPILNFIILRRFVFVGAAR</sequence>
<dbReference type="EMBL" id="QMBP01000003">
    <property type="protein sequence ID" value="RAZ91584.1"/>
    <property type="molecule type" value="Genomic_DNA"/>
</dbReference>
<evidence type="ECO:0000256" key="3">
    <source>
        <dbReference type="ARBA" id="ARBA00022692"/>
    </source>
</evidence>
<dbReference type="GO" id="GO:0005886">
    <property type="term" value="C:plasma membrane"/>
    <property type="evidence" value="ECO:0007669"/>
    <property type="project" value="TreeGrafter"/>
</dbReference>
<dbReference type="GO" id="GO:0000271">
    <property type="term" value="P:polysaccharide biosynthetic process"/>
    <property type="evidence" value="ECO:0007669"/>
    <property type="project" value="InterPro"/>
</dbReference>
<accession>A0A330HX45</accession>
<dbReference type="InterPro" id="IPR007267">
    <property type="entry name" value="GtrA_DPMS_TM"/>
</dbReference>
<dbReference type="PANTHER" id="PTHR38459:SF1">
    <property type="entry name" value="PROPHAGE BACTOPRENOL-LINKED GLUCOSE TRANSLOCASE HOMOLOG"/>
    <property type="match status" value="1"/>
</dbReference>
<name>A0A330HX45_9HYPH</name>
<evidence type="ECO:0000313" key="9">
    <source>
        <dbReference type="Proteomes" id="UP000251558"/>
    </source>
</evidence>
<keyword evidence="4 6" id="KW-1133">Transmembrane helix</keyword>
<reference evidence="8 9" key="2">
    <citation type="submission" date="2018-07" db="EMBL/GenBank/DDBJ databases">
        <title>Diversity of Mesorhizobium strains in Brazil.</title>
        <authorList>
            <person name="Helene L.C.F."/>
            <person name="Dall'Agnol R."/>
            <person name="Delamuta J.R.M."/>
            <person name="Hungria M."/>
        </authorList>
    </citation>
    <scope>NUCLEOTIDE SEQUENCE [LARGE SCALE GENOMIC DNA]</scope>
    <source>
        <strain evidence="8 9">AC99b</strain>
    </source>
</reference>
<evidence type="ECO:0000259" key="7">
    <source>
        <dbReference type="Pfam" id="PF04138"/>
    </source>
</evidence>
<feature type="transmembrane region" description="Helical" evidence="6">
    <location>
        <begin position="130"/>
        <end position="149"/>
    </location>
</feature>
<evidence type="ECO:0000256" key="1">
    <source>
        <dbReference type="ARBA" id="ARBA00004141"/>
    </source>
</evidence>
<organism evidence="8 9">
    <name type="scientific">Mesorhizobium hawassense</name>
    <dbReference type="NCBI Taxonomy" id="1209954"/>
    <lineage>
        <taxon>Bacteria</taxon>
        <taxon>Pseudomonadati</taxon>
        <taxon>Pseudomonadota</taxon>
        <taxon>Alphaproteobacteria</taxon>
        <taxon>Hyphomicrobiales</taxon>
        <taxon>Phyllobacteriaceae</taxon>
        <taxon>Mesorhizobium</taxon>
    </lineage>
</organism>